<dbReference type="Proteomes" id="UP000014974">
    <property type="component" value="Unassembled WGS sequence"/>
</dbReference>
<comment type="caution">
    <text evidence="1">The sequence shown here is derived from an EMBL/GenBank/DDBJ whole genome shotgun (WGS) entry which is preliminary data.</text>
</comment>
<dbReference type="EMBL" id="ATNM01000097">
    <property type="protein sequence ID" value="EPR68546.1"/>
    <property type="molecule type" value="Genomic_DNA"/>
</dbReference>
<protein>
    <submittedName>
        <fullName evidence="1">Uncharacterized protein</fullName>
    </submittedName>
</protein>
<dbReference type="AlphaFoldDB" id="S7VET7"/>
<evidence type="ECO:0000313" key="1">
    <source>
        <dbReference type="EMBL" id="EPR68546.1"/>
    </source>
</evidence>
<gene>
    <name evidence="1" type="ORF">ADICYQ_2374</name>
</gene>
<reference evidence="1 2" key="1">
    <citation type="journal article" date="2013" name="Genome Announc.">
        <title>Draft Genome Sequence of Cyclobacterium qasimii Strain M12-11BT, Isolated from Arctic Marine Sediment.</title>
        <authorList>
            <person name="Shivaji S."/>
            <person name="Ara S."/>
            <person name="Singh A."/>
            <person name="Kumar Pinnaka A."/>
        </authorList>
    </citation>
    <scope>NUCLEOTIDE SEQUENCE [LARGE SCALE GENOMIC DNA]</scope>
    <source>
        <strain evidence="1 2">M12-11B</strain>
    </source>
</reference>
<proteinExistence type="predicted"/>
<accession>S7VET7</accession>
<evidence type="ECO:0000313" key="2">
    <source>
        <dbReference type="Proteomes" id="UP000014974"/>
    </source>
</evidence>
<organism evidence="1 2">
    <name type="scientific">Cyclobacterium qasimii M12-11B</name>
    <dbReference type="NCBI Taxonomy" id="641524"/>
    <lineage>
        <taxon>Bacteria</taxon>
        <taxon>Pseudomonadati</taxon>
        <taxon>Bacteroidota</taxon>
        <taxon>Cytophagia</taxon>
        <taxon>Cytophagales</taxon>
        <taxon>Cyclobacteriaceae</taxon>
        <taxon>Cyclobacterium</taxon>
    </lineage>
</organism>
<name>S7VET7_9BACT</name>
<sequence>MLFSVLPVIVGFDTKSPKALSHYFNLLNGVIIPDEDFQKHIFPAVKQLFLASLNVELNK</sequence>